<dbReference type="RefSeq" id="WP_059378235.1">
    <property type="nucleotide sequence ID" value="NZ_DF968065.1"/>
</dbReference>
<name>A0A3F3GW03_9LACO</name>
<dbReference type="AlphaFoldDB" id="A0A3F3GW03"/>
<evidence type="ECO:0000313" key="2">
    <source>
        <dbReference type="EMBL" id="GAP03004.1"/>
    </source>
</evidence>
<feature type="region of interest" description="Disordered" evidence="1">
    <location>
        <begin position="1"/>
        <end position="20"/>
    </location>
</feature>
<organism evidence="2 3">
    <name type="scientific">Fructobacillus pseudoficulneus</name>
    <dbReference type="NCBI Taxonomy" id="220714"/>
    <lineage>
        <taxon>Bacteria</taxon>
        <taxon>Bacillati</taxon>
        <taxon>Bacillota</taxon>
        <taxon>Bacilli</taxon>
        <taxon>Lactobacillales</taxon>
        <taxon>Lactobacillaceae</taxon>
        <taxon>Fructobacillus</taxon>
    </lineage>
</organism>
<evidence type="ECO:0000313" key="3">
    <source>
        <dbReference type="Proteomes" id="UP000061227"/>
    </source>
</evidence>
<dbReference type="Proteomes" id="UP000061227">
    <property type="component" value="Unassembled WGS sequence"/>
</dbReference>
<protein>
    <recommendedName>
        <fullName evidence="4">Metaphase chromosome protein 1</fullName>
    </recommendedName>
</protein>
<sequence length="361" mass="41525">MKQGKSAQIKAMKHRNQQHKYKENKKLPPFDYNEFAGFLRARFFLTKRQAYQPEVFEVASFFLDDLIATMVQQNFSAFTSDERVIVNLNEAMQATLVQSTDRDWRYFILLMPVLYDIQAFLAKEGQVSPRYGVKTTKFDVNFWRMIIRTVLAVNYFRFQGQDVAKLMAESSAIDDLQFKFLSQNGDDDDFDLATIQEVYRGLTITMPELKAADAKPLVDKLSAEEIQDEVDFGQRMVETFEKTSTAGVVSKQEMAMLESLHRGLAEKFNASHRDWTANMLASFVKDDLFDYWQPEWDSLDGLGGEISRYVQFLSDKKAIDDGRKIQRGLEGLDHYLDIAAVNTLLGQLSVKAVEKLLQSEK</sequence>
<evidence type="ECO:0000256" key="1">
    <source>
        <dbReference type="SAM" id="MobiDB-lite"/>
    </source>
</evidence>
<evidence type="ECO:0008006" key="4">
    <source>
        <dbReference type="Google" id="ProtNLM"/>
    </source>
</evidence>
<accession>A0A3F3GW03</accession>
<proteinExistence type="predicted"/>
<gene>
    <name evidence="2" type="ORF">FPFC_031900</name>
</gene>
<dbReference type="STRING" id="220714.SAMN05660469_1164"/>
<reference evidence="2 3" key="1">
    <citation type="journal article" date="2015" name="BMC Genomics">
        <title>Comparative genomics of Fructobacillus spp. and Leuconostoc spp. reveals niche-specific evolution of Fructobacillus spp.</title>
        <authorList>
            <person name="Endo A."/>
            <person name="Tanizawa Y."/>
            <person name="Tanaka N."/>
            <person name="Maeno S."/>
            <person name="Kumar H."/>
            <person name="Shiwa Y."/>
            <person name="Okada S."/>
            <person name="Yoshikawa H."/>
            <person name="Dicks L."/>
            <person name="Nakagawa J."/>
            <person name="Arita M."/>
        </authorList>
    </citation>
    <scope>NUCLEOTIDE SEQUENCE [LARGE SCALE GENOMIC DNA]</scope>
    <source>
        <strain evidence="2 3">DSM 15468</strain>
    </source>
</reference>
<keyword evidence="3" id="KW-1185">Reference proteome</keyword>
<dbReference type="EMBL" id="DF968065">
    <property type="protein sequence ID" value="GAP03004.1"/>
    <property type="molecule type" value="Genomic_DNA"/>
</dbReference>
<dbReference type="OrthoDB" id="2142557at2"/>